<proteinExistence type="predicted"/>
<evidence type="ECO:0000256" key="1">
    <source>
        <dbReference type="SAM" id="SignalP"/>
    </source>
</evidence>
<dbReference type="RefSeq" id="WP_190711780.1">
    <property type="nucleotide sequence ID" value="NZ_JACJST010000002.1"/>
</dbReference>
<reference evidence="2 3" key="1">
    <citation type="journal article" date="2020" name="ISME J.">
        <title>Comparative genomics reveals insights into cyanobacterial evolution and habitat adaptation.</title>
        <authorList>
            <person name="Chen M.Y."/>
            <person name="Teng W.K."/>
            <person name="Zhao L."/>
            <person name="Hu C.X."/>
            <person name="Zhou Y.K."/>
            <person name="Han B.P."/>
            <person name="Song L.R."/>
            <person name="Shu W.S."/>
        </authorList>
    </citation>
    <scope>NUCLEOTIDE SEQUENCE [LARGE SCALE GENOMIC DNA]</scope>
    <source>
        <strain evidence="2 3">FACHB-196</strain>
    </source>
</reference>
<gene>
    <name evidence="2" type="ORF">H6G59_03515</name>
</gene>
<comment type="caution">
    <text evidence="2">The sequence shown here is derived from an EMBL/GenBank/DDBJ whole genome shotgun (WGS) entry which is preliminary data.</text>
</comment>
<dbReference type="Proteomes" id="UP000640531">
    <property type="component" value="Unassembled WGS sequence"/>
</dbReference>
<organism evidence="2 3">
    <name type="scientific">Anabaena lutea FACHB-196</name>
    <dbReference type="NCBI Taxonomy" id="2692881"/>
    <lineage>
        <taxon>Bacteria</taxon>
        <taxon>Bacillati</taxon>
        <taxon>Cyanobacteriota</taxon>
        <taxon>Cyanophyceae</taxon>
        <taxon>Nostocales</taxon>
        <taxon>Nostocaceae</taxon>
        <taxon>Anabaena</taxon>
    </lineage>
</organism>
<name>A0ABR8FBN0_9NOST</name>
<keyword evidence="3" id="KW-1185">Reference proteome</keyword>
<evidence type="ECO:0000313" key="3">
    <source>
        <dbReference type="Proteomes" id="UP000640531"/>
    </source>
</evidence>
<accession>A0ABR8FBN0</accession>
<protein>
    <recommendedName>
        <fullName evidence="4">RcnB family protein</fullName>
    </recommendedName>
</protein>
<keyword evidence="1" id="KW-0732">Signal</keyword>
<feature type="signal peptide" evidence="1">
    <location>
        <begin position="1"/>
        <end position="28"/>
    </location>
</feature>
<dbReference type="EMBL" id="JACJST010000002">
    <property type="protein sequence ID" value="MBD2566978.1"/>
    <property type="molecule type" value="Genomic_DNA"/>
</dbReference>
<sequence length="115" mass="12995">MLNQKRAILLLAAAAMVAPMFLAAPANASPRYNNRRVQQSRPVYQKVIKLRNGDYRLPNGEVISSRRVSRLRNPGYWRLPNGDIIVPSQEIVPARTVIRLRDGSIRLPNGIIVRI</sequence>
<feature type="chain" id="PRO_5047051277" description="RcnB family protein" evidence="1">
    <location>
        <begin position="29"/>
        <end position="115"/>
    </location>
</feature>
<evidence type="ECO:0008006" key="4">
    <source>
        <dbReference type="Google" id="ProtNLM"/>
    </source>
</evidence>
<evidence type="ECO:0000313" key="2">
    <source>
        <dbReference type="EMBL" id="MBD2566978.1"/>
    </source>
</evidence>